<proteinExistence type="predicted"/>
<organism evidence="3">
    <name type="scientific">Salpingoeca rosetta (strain ATCC 50818 / BSB-021)</name>
    <dbReference type="NCBI Taxonomy" id="946362"/>
    <lineage>
        <taxon>Eukaryota</taxon>
        <taxon>Choanoflagellata</taxon>
        <taxon>Craspedida</taxon>
        <taxon>Salpingoecidae</taxon>
        <taxon>Salpingoeca</taxon>
    </lineage>
</organism>
<dbReference type="KEGG" id="sre:PTSG_01258"/>
<feature type="compositionally biased region" description="Low complexity" evidence="1">
    <location>
        <begin position="361"/>
        <end position="370"/>
    </location>
</feature>
<accession>F2TZU0</accession>
<dbReference type="GeneID" id="16077825"/>
<dbReference type="InParanoid" id="F2TZU0"/>
<protein>
    <submittedName>
        <fullName evidence="2">Uncharacterized protein</fullName>
    </submittedName>
</protein>
<dbReference type="AlphaFoldDB" id="F2TZU0"/>
<dbReference type="EMBL" id="GL832958">
    <property type="protein sequence ID" value="EGD80668.1"/>
    <property type="molecule type" value="Genomic_DNA"/>
</dbReference>
<evidence type="ECO:0000256" key="1">
    <source>
        <dbReference type="SAM" id="MobiDB-lite"/>
    </source>
</evidence>
<feature type="region of interest" description="Disordered" evidence="1">
    <location>
        <begin position="345"/>
        <end position="370"/>
    </location>
</feature>
<dbReference type="RefSeq" id="XP_004997229.1">
    <property type="nucleotide sequence ID" value="XM_004997172.1"/>
</dbReference>
<name>F2TZU0_SALR5</name>
<keyword evidence="3" id="KW-1185">Reference proteome</keyword>
<evidence type="ECO:0000313" key="2">
    <source>
        <dbReference type="EMBL" id="EGD80668.1"/>
    </source>
</evidence>
<gene>
    <name evidence="2" type="ORF">PTSG_01258</name>
</gene>
<evidence type="ECO:0000313" key="3">
    <source>
        <dbReference type="Proteomes" id="UP000007799"/>
    </source>
</evidence>
<sequence>MFVAPALKAPCREEIEVVLADTACAHGALLQTHWQCKCLEHCEDIMHTFSGARPIGCLVELAAATCNSTCPSMRHMHSTSQNLAIATGPKETAQTARDHRRELGRLIRRLVELGVNLDQPDDLGLTALDRAASLRAGWLVHVLLTSGARLFASRVVCASYVRHLLDRLNRAQREEGRTPQSLLALLRRLHGGAMCGLVRMQLVVGLLGTPSNHNKDVGSSSSADPALTLTLETDLEVALYEHQLRPCSTATERGLCVQPMPLDDHQCPWQLMVLNGNHCDYMRLAKALLVREVCAVLFGESASCLPLEVALLRQSGWCQLVGVAVVGTFDTSSVDNEDNSSALGWTSASSMLGENGRRSSDAMSDTSTSSSVTEEATRLLLCACLLGFEDSVALRMCADASGEYTGVVCVPAEQEQTEMPVADHISAVSDDVTGALVDVSGSDAAWNEFVRRLRRRIVRRFQILHCMLEHHGAQHTFLCLDTARLWVRVCAMCTALMSQQLATSNVTHAASRVRGLESCVSLGDPLHCSSLVMVGPGCGVSGEDSAEHGAVGCASDAASLTTVDNGDVCSVDEGRGSAGMPAPVTGVGGLVNVTQLIDFRECSEESQQRALATLAQADHTTAATDSLRLAGANLLSDALLTRVLTRHACALTTLVLDQCTQVRLSTDVQAALEQMPTLRDVRLVGLSVRWLQRRRSWWPSAYGGNAPLQLPHLRRLELMNCAQLRGVYVASSAVCEGRVVGGDTIASSCWDEGGSDGVWSLKPVGLQGDRDGKEGREKQEDVCAELGDLSLCIRGCASLRTVRVCAL</sequence>
<reference evidence="2" key="1">
    <citation type="submission" date="2009-08" db="EMBL/GenBank/DDBJ databases">
        <title>Annotation of Salpingoeca rosetta.</title>
        <authorList>
            <consortium name="The Broad Institute Genome Sequencing Platform"/>
            <person name="Russ C."/>
            <person name="Cuomo C."/>
            <person name="Burger G."/>
            <person name="Gray M.W."/>
            <person name="Holland P.W.H."/>
            <person name="King N."/>
            <person name="Lang F.B.F."/>
            <person name="Roger A.J."/>
            <person name="Ruiz-Trillo I."/>
            <person name="Young S.K."/>
            <person name="Zeng Q."/>
            <person name="Gargeya S."/>
            <person name="Alvarado L."/>
            <person name="Berlin A."/>
            <person name="Chapman S.B."/>
            <person name="Chen Z."/>
            <person name="Freedman E."/>
            <person name="Gellesch M."/>
            <person name="Goldberg J."/>
            <person name="Griggs A."/>
            <person name="Gujja S."/>
            <person name="Heilman E."/>
            <person name="Heiman D."/>
            <person name="Howarth C."/>
            <person name="Mehta T."/>
            <person name="Neiman D."/>
            <person name="Pearson M."/>
            <person name="Roberts A."/>
            <person name="Saif S."/>
            <person name="Shea T."/>
            <person name="Shenoy N."/>
            <person name="Sisk P."/>
            <person name="Stolte C."/>
            <person name="Sykes S."/>
            <person name="White J."/>
            <person name="Yandava C."/>
            <person name="Haas B."/>
            <person name="Nusbaum C."/>
            <person name="Birren B."/>
        </authorList>
    </citation>
    <scope>NUCLEOTIDE SEQUENCE [LARGE SCALE GENOMIC DNA]</scope>
    <source>
        <strain evidence="2">ATCC 50818</strain>
    </source>
</reference>
<dbReference type="Proteomes" id="UP000007799">
    <property type="component" value="Unassembled WGS sequence"/>
</dbReference>